<sequence>MTKHINPYIEHGKKNQHIKKMTVSVPVEIYETIQRERQRRIDNKMRHATASELLCEAFAHAFTGQPLPTDDELYRYVSKAKAEKNELLRKKDRDENINSATVVADSYVNAADFREQLLHIIENDMPSKEKMIHMYRLINLLVIYVLSDTMSPYLLRRESQKLSDEIEKTIKYKDFKEFIDYNADSTNLFVNTAREVQKIIREFEESRGK</sequence>
<keyword evidence="8" id="KW-0805">Transcription regulation</keyword>
<dbReference type="GO" id="GO:0003677">
    <property type="term" value="F:DNA binding"/>
    <property type="evidence" value="ECO:0007669"/>
    <property type="project" value="UniProtKB-KW"/>
</dbReference>
<evidence type="ECO:0000256" key="1">
    <source>
        <dbReference type="ARBA" id="ARBA00004496"/>
    </source>
</evidence>
<evidence type="ECO:0000313" key="14">
    <source>
        <dbReference type="Proteomes" id="UP000265691"/>
    </source>
</evidence>
<comment type="subunit">
    <text evidence="3">Homodimer.</text>
</comment>
<dbReference type="Proteomes" id="UP000265691">
    <property type="component" value="Unassembled WGS sequence"/>
</dbReference>
<dbReference type="Pfam" id="PF01340">
    <property type="entry name" value="MetJ"/>
    <property type="match status" value="1"/>
</dbReference>
<evidence type="ECO:0000256" key="3">
    <source>
        <dbReference type="ARBA" id="ARBA00011738"/>
    </source>
</evidence>
<organism evidence="13 14">
    <name type="scientific">Psittacicella hinzii</name>
    <dbReference type="NCBI Taxonomy" id="2028575"/>
    <lineage>
        <taxon>Bacteria</taxon>
        <taxon>Pseudomonadati</taxon>
        <taxon>Pseudomonadota</taxon>
        <taxon>Gammaproteobacteria</taxon>
        <taxon>Pasteurellales</taxon>
        <taxon>Psittacicellaceae</taxon>
        <taxon>Psittacicella</taxon>
    </lineage>
</organism>
<dbReference type="GO" id="GO:0003700">
    <property type="term" value="F:DNA-binding transcription factor activity"/>
    <property type="evidence" value="ECO:0007669"/>
    <property type="project" value="InterPro"/>
</dbReference>
<evidence type="ECO:0000256" key="12">
    <source>
        <dbReference type="ARBA" id="ARBA00032918"/>
    </source>
</evidence>
<evidence type="ECO:0000256" key="4">
    <source>
        <dbReference type="ARBA" id="ARBA00014398"/>
    </source>
</evidence>
<comment type="caution">
    <text evidence="13">The sequence shown here is derived from an EMBL/GenBank/DDBJ whole genome shotgun (WGS) entry which is preliminary data.</text>
</comment>
<evidence type="ECO:0000256" key="7">
    <source>
        <dbReference type="ARBA" id="ARBA00022605"/>
    </source>
</evidence>
<protein>
    <recommendedName>
        <fullName evidence="4">Met repressor</fullName>
    </recommendedName>
    <alternativeName>
        <fullName evidence="12">Met regulon regulatory protein MetJ</fullName>
    </alternativeName>
</protein>
<evidence type="ECO:0000256" key="6">
    <source>
        <dbReference type="ARBA" id="ARBA00022491"/>
    </source>
</evidence>
<reference evidence="13 14" key="1">
    <citation type="submission" date="2017-08" db="EMBL/GenBank/DDBJ databases">
        <title>Reclassification of Bisgaard taxon 37 and 44.</title>
        <authorList>
            <person name="Christensen H."/>
        </authorList>
    </citation>
    <scope>NUCLEOTIDE SEQUENCE [LARGE SCALE GENOMIC DNA]</scope>
    <source>
        <strain evidence="13 14">B96_3</strain>
    </source>
</reference>
<dbReference type="GO" id="GO:0005737">
    <property type="term" value="C:cytoplasm"/>
    <property type="evidence" value="ECO:0007669"/>
    <property type="project" value="UniProtKB-SubCell"/>
</dbReference>
<dbReference type="GO" id="GO:0009086">
    <property type="term" value="P:methionine biosynthetic process"/>
    <property type="evidence" value="ECO:0007669"/>
    <property type="project" value="UniProtKB-KW"/>
</dbReference>
<evidence type="ECO:0000313" key="13">
    <source>
        <dbReference type="EMBL" id="RIY33334.1"/>
    </source>
</evidence>
<evidence type="ECO:0000256" key="8">
    <source>
        <dbReference type="ARBA" id="ARBA00023015"/>
    </source>
</evidence>
<dbReference type="AlphaFoldDB" id="A0A3A1YAY0"/>
<gene>
    <name evidence="13" type="ORF">CKF54_03005</name>
</gene>
<evidence type="ECO:0000256" key="2">
    <source>
        <dbReference type="ARBA" id="ARBA00008988"/>
    </source>
</evidence>
<proteinExistence type="inferred from homology"/>
<dbReference type="InterPro" id="IPR023453">
    <property type="entry name" value="Met_repressor_MetJ_dom_sf"/>
</dbReference>
<name>A0A3A1YAY0_9GAMM</name>
<evidence type="ECO:0000256" key="9">
    <source>
        <dbReference type="ARBA" id="ARBA00023125"/>
    </source>
</evidence>
<keyword evidence="10" id="KW-0804">Transcription</keyword>
<comment type="subcellular location">
    <subcellularLocation>
        <location evidence="1">Cytoplasm</location>
    </subcellularLocation>
</comment>
<dbReference type="EMBL" id="NRHC01000035">
    <property type="protein sequence ID" value="RIY33334.1"/>
    <property type="molecule type" value="Genomic_DNA"/>
</dbReference>
<keyword evidence="5" id="KW-0963">Cytoplasm</keyword>
<keyword evidence="14" id="KW-1185">Reference proteome</keyword>
<evidence type="ECO:0000256" key="11">
    <source>
        <dbReference type="ARBA" id="ARBA00023167"/>
    </source>
</evidence>
<keyword evidence="11" id="KW-0486">Methionine biosynthesis</keyword>
<dbReference type="Gene3D" id="1.10.140.10">
    <property type="entry name" value="MET Apo-Repressor, subunit A"/>
    <property type="match status" value="1"/>
</dbReference>
<dbReference type="InterPro" id="IPR010985">
    <property type="entry name" value="Ribbon_hlx_hlx"/>
</dbReference>
<accession>A0A3A1YAY0</accession>
<evidence type="ECO:0000256" key="5">
    <source>
        <dbReference type="ARBA" id="ARBA00022490"/>
    </source>
</evidence>
<dbReference type="InterPro" id="IPR002084">
    <property type="entry name" value="Met_repressor_MetJ"/>
</dbReference>
<comment type="similarity">
    <text evidence="2">Belongs to the MetJ family.</text>
</comment>
<keyword evidence="6" id="KW-0678">Repressor</keyword>
<keyword evidence="7" id="KW-0028">Amino-acid biosynthesis</keyword>
<dbReference type="SUPFAM" id="SSF47598">
    <property type="entry name" value="Ribbon-helix-helix"/>
    <property type="match status" value="1"/>
</dbReference>
<dbReference type="OrthoDB" id="5680896at2"/>
<keyword evidence="9" id="KW-0238">DNA-binding</keyword>
<evidence type="ECO:0000256" key="10">
    <source>
        <dbReference type="ARBA" id="ARBA00023163"/>
    </source>
</evidence>